<dbReference type="CDD" id="cd03221">
    <property type="entry name" value="ABCF_EF-3"/>
    <property type="match status" value="1"/>
</dbReference>
<dbReference type="InterPro" id="IPR003593">
    <property type="entry name" value="AAA+_ATPase"/>
</dbReference>
<dbReference type="GO" id="GO:0016887">
    <property type="term" value="F:ATP hydrolysis activity"/>
    <property type="evidence" value="ECO:0007669"/>
    <property type="project" value="InterPro"/>
</dbReference>
<dbReference type="EMBL" id="CP015163">
    <property type="protein sequence ID" value="AXB43535.1"/>
    <property type="molecule type" value="Genomic_DNA"/>
</dbReference>
<reference evidence="5 6" key="1">
    <citation type="submission" date="2016-04" db="EMBL/GenBank/DDBJ databases">
        <title>Complete genome sequence and analysis of deep-sea sediment isolate, Amycolatopsis sp. WP1.</title>
        <authorList>
            <person name="Wang H."/>
            <person name="Chen S."/>
            <person name="Wu Q."/>
        </authorList>
    </citation>
    <scope>NUCLEOTIDE SEQUENCE [LARGE SCALE GENOMIC DNA]</scope>
    <source>
        <strain evidence="5 6">WP1</strain>
    </source>
</reference>
<keyword evidence="1" id="KW-0677">Repeat</keyword>
<evidence type="ECO:0000256" key="1">
    <source>
        <dbReference type="ARBA" id="ARBA00022737"/>
    </source>
</evidence>
<evidence type="ECO:0000256" key="2">
    <source>
        <dbReference type="ARBA" id="ARBA00022741"/>
    </source>
</evidence>
<proteinExistence type="predicted"/>
<keyword evidence="6" id="KW-1185">Reference proteome</keyword>
<evidence type="ECO:0000313" key="5">
    <source>
        <dbReference type="EMBL" id="AXB43535.1"/>
    </source>
</evidence>
<dbReference type="InterPro" id="IPR050611">
    <property type="entry name" value="ABCF"/>
</dbReference>
<dbReference type="Pfam" id="PF00005">
    <property type="entry name" value="ABC_tran"/>
    <property type="match status" value="2"/>
</dbReference>
<dbReference type="InterPro" id="IPR027417">
    <property type="entry name" value="P-loop_NTPase"/>
</dbReference>
<dbReference type="Gene3D" id="3.40.50.300">
    <property type="entry name" value="P-loop containing nucleotide triphosphate hydrolases"/>
    <property type="match status" value="2"/>
</dbReference>
<sequence>MSRTRKSAHLQAERLGKSFGAQPVLEEVSLVVSAGQCLGVVGENGSGKTTLLHILAGELPPDTGTVSRHGSIALAGQELPYAEDDTVASLLDIALAGARAALAELDAASAALAEQEPGADDRFATALARAEELKAWDAERRADLALAGLGATADRERRLAELSVGQRYRVRLACLLAEGVDILLLDEPTNHLDAAALGYLTGRIREYPGAVILVSHDRMLLDEVCGSLLDLDPTADGGPKVYGGGYTEYKREKAAERVRWEQRYALESGEAERLEHDAKAAANRLISSWRPDKGTNKHQRATRAPGQLHNVQRRIEALAERRVPPPPERLSFACPDLAGTGQGVVLTASGVAVPGRLALREAIALSTGDRLLVSGANGAGKSTLLNVLAGRLEPAAGAVWRAGSARIGLLAQESDFPDTGIGAATLYERRAAELVSRGQLPAGSVVPLRRLGLFSAADADRPVNRLSTGQRRRLALALLLLRAPHVLLLDEPTNHLSVTLVDELTEAIQQTPVAVVVASHDRQLRADLADWPSLELAA</sequence>
<dbReference type="SUPFAM" id="SSF52540">
    <property type="entry name" value="P-loop containing nucleoside triphosphate hydrolases"/>
    <property type="match status" value="2"/>
</dbReference>
<evidence type="ECO:0000313" key="6">
    <source>
        <dbReference type="Proteomes" id="UP000250434"/>
    </source>
</evidence>
<dbReference type="SMART" id="SM00382">
    <property type="entry name" value="AAA"/>
    <property type="match status" value="2"/>
</dbReference>
<organism evidence="5 6">
    <name type="scientific">Amycolatopsis albispora</name>
    <dbReference type="NCBI Taxonomy" id="1804986"/>
    <lineage>
        <taxon>Bacteria</taxon>
        <taxon>Bacillati</taxon>
        <taxon>Actinomycetota</taxon>
        <taxon>Actinomycetes</taxon>
        <taxon>Pseudonocardiales</taxon>
        <taxon>Pseudonocardiaceae</taxon>
        <taxon>Amycolatopsis</taxon>
    </lineage>
</organism>
<keyword evidence="3" id="KW-0067">ATP-binding</keyword>
<dbReference type="PANTHER" id="PTHR19211:SF14">
    <property type="entry name" value="ATP-BINDING CASSETTE SUB-FAMILY F MEMBER 1"/>
    <property type="match status" value="1"/>
</dbReference>
<dbReference type="KEGG" id="aab:A4R43_14100"/>
<accession>A0A344L661</accession>
<protein>
    <submittedName>
        <fullName evidence="5">ABC transporter</fullName>
    </submittedName>
</protein>
<dbReference type="FunFam" id="3.40.50.300:FF:000011">
    <property type="entry name" value="Putative ABC transporter ATP-binding component"/>
    <property type="match status" value="1"/>
</dbReference>
<dbReference type="RefSeq" id="WP_113692771.1">
    <property type="nucleotide sequence ID" value="NZ_CP015163.1"/>
</dbReference>
<gene>
    <name evidence="5" type="ORF">A4R43_14100</name>
</gene>
<feature type="domain" description="ABC transporter" evidence="4">
    <location>
        <begin position="344"/>
        <end position="536"/>
    </location>
</feature>
<feature type="domain" description="ABC transporter" evidence="4">
    <location>
        <begin position="10"/>
        <end position="262"/>
    </location>
</feature>
<dbReference type="PANTHER" id="PTHR19211">
    <property type="entry name" value="ATP-BINDING TRANSPORT PROTEIN-RELATED"/>
    <property type="match status" value="1"/>
</dbReference>
<dbReference type="Proteomes" id="UP000250434">
    <property type="component" value="Chromosome"/>
</dbReference>
<evidence type="ECO:0000259" key="4">
    <source>
        <dbReference type="PROSITE" id="PS50893"/>
    </source>
</evidence>
<dbReference type="AlphaFoldDB" id="A0A344L661"/>
<dbReference type="OrthoDB" id="3169603at2"/>
<name>A0A344L661_9PSEU</name>
<keyword evidence="2" id="KW-0547">Nucleotide-binding</keyword>
<dbReference type="PROSITE" id="PS50893">
    <property type="entry name" value="ABC_TRANSPORTER_2"/>
    <property type="match status" value="2"/>
</dbReference>
<dbReference type="GO" id="GO:0005524">
    <property type="term" value="F:ATP binding"/>
    <property type="evidence" value="ECO:0007669"/>
    <property type="project" value="UniProtKB-KW"/>
</dbReference>
<evidence type="ECO:0000256" key="3">
    <source>
        <dbReference type="ARBA" id="ARBA00022840"/>
    </source>
</evidence>
<dbReference type="InterPro" id="IPR003439">
    <property type="entry name" value="ABC_transporter-like_ATP-bd"/>
</dbReference>